<dbReference type="SMART" id="SM00212">
    <property type="entry name" value="UBCc"/>
    <property type="match status" value="1"/>
</dbReference>
<accession>A0ABD2QNX4</accession>
<dbReference type="AlphaFoldDB" id="A0ABD2QNX4"/>
<feature type="active site" description="Glycyl thioester intermediate" evidence="3">
    <location>
        <position position="92"/>
    </location>
</feature>
<evidence type="ECO:0000313" key="6">
    <source>
        <dbReference type="Proteomes" id="UP001626550"/>
    </source>
</evidence>
<evidence type="ECO:0000256" key="1">
    <source>
        <dbReference type="ARBA" id="ARBA00022679"/>
    </source>
</evidence>
<sequence>MSIQYFQILMSEIQFLHREIANLTNNQVHLLDLDDNNLSEIKFQILPNGGPYRHAKLDFKLKVPFSYPAQAPLLRCESLFLHPNISPEGDVCVSLLNAWSPDYCLADIIKGTLTILYEPCFEDPLKFIPSELPFQELVDCSLSGLRVLGISFPRNEHWCKNTAIAFKTTCPFSDFPQTKYRKLFQEKSSAAAIAAKFYDEEDIDINFHQIIVPTRFVCNVSQSSHEPPLQVAIVIKRANSENMSFRIMERKTSLKTIDLILDITSQSKSQECKVVSMRPQKTLSYSPWPLFLVPGCKIRSHVILDLQSIYSGTKDFQLASPYLCALQTLLRISRKQPRAIFVTFRPNFSICHLKLNSTTRRLDPDWLVDSWHFGKSYRYLLFRLVEVQCDRCLIDPSSYSAAFILLARCFIRFCLFPNTCILTCH</sequence>
<proteinExistence type="predicted"/>
<evidence type="ECO:0000259" key="4">
    <source>
        <dbReference type="PROSITE" id="PS50127"/>
    </source>
</evidence>
<keyword evidence="2" id="KW-0833">Ubl conjugation pathway</keyword>
<dbReference type="PROSITE" id="PS00183">
    <property type="entry name" value="UBC_1"/>
    <property type="match status" value="1"/>
</dbReference>
<evidence type="ECO:0000313" key="5">
    <source>
        <dbReference type="EMBL" id="KAL3321155.1"/>
    </source>
</evidence>
<reference evidence="5 6" key="1">
    <citation type="submission" date="2024-11" db="EMBL/GenBank/DDBJ databases">
        <title>Adaptive evolution of stress response genes in parasites aligns with host niche diversity.</title>
        <authorList>
            <person name="Hahn C."/>
            <person name="Resl P."/>
        </authorList>
    </citation>
    <scope>NUCLEOTIDE SEQUENCE [LARGE SCALE GENOMIC DNA]</scope>
    <source>
        <strain evidence="5">EGGRZ-B1_66</strain>
        <tissue evidence="5">Body</tissue>
    </source>
</reference>
<protein>
    <recommendedName>
        <fullName evidence="4">UBC core domain-containing protein</fullName>
    </recommendedName>
</protein>
<evidence type="ECO:0000256" key="2">
    <source>
        <dbReference type="ARBA" id="ARBA00022786"/>
    </source>
</evidence>
<dbReference type="PANTHER" id="PTHR24067">
    <property type="entry name" value="UBIQUITIN-CONJUGATING ENZYME E2"/>
    <property type="match status" value="1"/>
</dbReference>
<dbReference type="Pfam" id="PF00179">
    <property type="entry name" value="UQ_con"/>
    <property type="match status" value="1"/>
</dbReference>
<evidence type="ECO:0000256" key="3">
    <source>
        <dbReference type="PROSITE-ProRule" id="PRU10133"/>
    </source>
</evidence>
<dbReference type="InterPro" id="IPR023313">
    <property type="entry name" value="UBQ-conjugating_AS"/>
</dbReference>
<name>A0ABD2QNX4_9PLAT</name>
<dbReference type="PROSITE" id="PS50127">
    <property type="entry name" value="UBC_2"/>
    <property type="match status" value="1"/>
</dbReference>
<dbReference type="SUPFAM" id="SSF54495">
    <property type="entry name" value="UBC-like"/>
    <property type="match status" value="1"/>
</dbReference>
<dbReference type="EMBL" id="JBJKFK010000008">
    <property type="protein sequence ID" value="KAL3321155.1"/>
    <property type="molecule type" value="Genomic_DNA"/>
</dbReference>
<keyword evidence="1" id="KW-0808">Transferase</keyword>
<keyword evidence="6" id="KW-1185">Reference proteome</keyword>
<dbReference type="InterPro" id="IPR050113">
    <property type="entry name" value="Ub_conjugating_enzyme"/>
</dbReference>
<dbReference type="InterPro" id="IPR016135">
    <property type="entry name" value="UBQ-conjugating_enzyme/RWD"/>
</dbReference>
<dbReference type="GO" id="GO:0016740">
    <property type="term" value="F:transferase activity"/>
    <property type="evidence" value="ECO:0007669"/>
    <property type="project" value="UniProtKB-KW"/>
</dbReference>
<organism evidence="5 6">
    <name type="scientific">Cichlidogyrus casuarinus</name>
    <dbReference type="NCBI Taxonomy" id="1844966"/>
    <lineage>
        <taxon>Eukaryota</taxon>
        <taxon>Metazoa</taxon>
        <taxon>Spiralia</taxon>
        <taxon>Lophotrochozoa</taxon>
        <taxon>Platyhelminthes</taxon>
        <taxon>Monogenea</taxon>
        <taxon>Monopisthocotylea</taxon>
        <taxon>Dactylogyridea</taxon>
        <taxon>Ancyrocephalidae</taxon>
        <taxon>Cichlidogyrus</taxon>
    </lineage>
</organism>
<comment type="caution">
    <text evidence="5">The sequence shown here is derived from an EMBL/GenBank/DDBJ whole genome shotgun (WGS) entry which is preliminary data.</text>
</comment>
<dbReference type="Gene3D" id="3.10.110.10">
    <property type="entry name" value="Ubiquitin Conjugating Enzyme"/>
    <property type="match status" value="1"/>
</dbReference>
<dbReference type="Proteomes" id="UP001626550">
    <property type="component" value="Unassembled WGS sequence"/>
</dbReference>
<dbReference type="CDD" id="cd23794">
    <property type="entry name" value="UBCc_UBE2F_UBE2M"/>
    <property type="match status" value="1"/>
</dbReference>
<feature type="domain" description="UBC core" evidence="4">
    <location>
        <begin position="11"/>
        <end position="154"/>
    </location>
</feature>
<gene>
    <name evidence="5" type="ORF">Ciccas_000150</name>
</gene>
<dbReference type="InterPro" id="IPR000608">
    <property type="entry name" value="UBC"/>
</dbReference>